<dbReference type="AlphaFoldDB" id="A0A7U6FS04"/>
<evidence type="ECO:0000313" key="2">
    <source>
        <dbReference type="Proteomes" id="UP000256923"/>
    </source>
</evidence>
<gene>
    <name evidence="1" type="ORF">DYL72_15190</name>
</gene>
<protein>
    <submittedName>
        <fullName evidence="1">Uncharacterized protein</fullName>
    </submittedName>
</protein>
<proteinExistence type="predicted"/>
<dbReference type="Proteomes" id="UP000256923">
    <property type="component" value="Chromosome 1"/>
</dbReference>
<organism evidence="1 2">
    <name type="scientific">Vibrio anguillarum</name>
    <name type="common">Listonella anguillarum</name>
    <dbReference type="NCBI Taxonomy" id="55601"/>
    <lineage>
        <taxon>Bacteria</taxon>
        <taxon>Pseudomonadati</taxon>
        <taxon>Pseudomonadota</taxon>
        <taxon>Gammaproteobacteria</taxon>
        <taxon>Vibrionales</taxon>
        <taxon>Vibrionaceae</taxon>
        <taxon>Vibrio</taxon>
    </lineage>
</organism>
<name>A0A7U6FS04_VIBAN</name>
<reference evidence="1 2" key="1">
    <citation type="submission" date="2018-12" db="EMBL/GenBank/DDBJ databases">
        <title>Characterization and Draft Genome of Vibrio anguillarum J360 Marine Pathogen Isolated from an Outbreak in Lumpfish (Cyclopterus lumpus).</title>
        <authorList>
            <person name="Vasquez J.I."/>
            <person name="Cao T."/>
            <person name="Chakraborty S."/>
            <person name="Gnanagobal H."/>
            <person name="Wescot J."/>
            <person name="Boyce D."/>
            <person name="Santander J."/>
        </authorList>
    </citation>
    <scope>NUCLEOTIDE SEQUENCE [LARGE SCALE GENOMIC DNA]</scope>
    <source>
        <strain evidence="1 2">J360</strain>
    </source>
</reference>
<sequence>MMSKPNDIGNYTAGAGTALSYMAEEGASEQQVKAVAELMGVSFGLLDESDKERLILAYGKLPDQD</sequence>
<evidence type="ECO:0000313" key="1">
    <source>
        <dbReference type="EMBL" id="AZS26251.1"/>
    </source>
</evidence>
<accession>A0A7U6FS04</accession>
<dbReference type="EMBL" id="CP034672">
    <property type="protein sequence ID" value="AZS26251.1"/>
    <property type="molecule type" value="Genomic_DNA"/>
</dbReference>